<evidence type="ECO:0000313" key="4">
    <source>
        <dbReference type="EMBL" id="ETR99278.1"/>
    </source>
</evidence>
<organism evidence="4 5">
    <name type="scientific">Hypocrea jecorina (strain ATCC 56765 / BCRC 32924 / NRRL 11460 / Rut C-30)</name>
    <name type="common">Trichoderma reesei</name>
    <dbReference type="NCBI Taxonomy" id="1344414"/>
    <lineage>
        <taxon>Eukaryota</taxon>
        <taxon>Fungi</taxon>
        <taxon>Dikarya</taxon>
        <taxon>Ascomycota</taxon>
        <taxon>Pezizomycotina</taxon>
        <taxon>Sordariomycetes</taxon>
        <taxon>Hypocreomycetidae</taxon>
        <taxon>Hypocreales</taxon>
        <taxon>Hypocreaceae</taxon>
        <taxon>Trichoderma</taxon>
    </lineage>
</organism>
<keyword evidence="3" id="KW-0732">Signal</keyword>
<reference evidence="5" key="1">
    <citation type="journal article" date="2013" name="Ind. Biotechnol.">
        <title>Comparative genomics analysis of Trichoderma reesei strains.</title>
        <authorList>
            <person name="Koike H."/>
            <person name="Aerts A."/>
            <person name="LaButti K."/>
            <person name="Grigoriev I.V."/>
            <person name="Baker S.E."/>
        </authorList>
    </citation>
    <scope>NUCLEOTIDE SEQUENCE [LARGE SCALE GENOMIC DNA]</scope>
    <source>
        <strain evidence="5">ATCC 56765 / BCRC 32924 / NRRL 11460 / Rut C-30</strain>
    </source>
</reference>
<feature type="region of interest" description="Disordered" evidence="1">
    <location>
        <begin position="167"/>
        <end position="232"/>
    </location>
</feature>
<proteinExistence type="predicted"/>
<evidence type="ECO:0000256" key="3">
    <source>
        <dbReference type="SAM" id="SignalP"/>
    </source>
</evidence>
<feature type="region of interest" description="Disordered" evidence="1">
    <location>
        <begin position="267"/>
        <end position="319"/>
    </location>
</feature>
<keyword evidence="2" id="KW-0812">Transmembrane</keyword>
<feature type="compositionally biased region" description="Low complexity" evidence="1">
    <location>
        <begin position="167"/>
        <end position="206"/>
    </location>
</feature>
<feature type="signal peptide" evidence="3">
    <location>
        <begin position="1"/>
        <end position="20"/>
    </location>
</feature>
<evidence type="ECO:0000256" key="1">
    <source>
        <dbReference type="SAM" id="MobiDB-lite"/>
    </source>
</evidence>
<name>A0A024S1R2_HYPJR</name>
<dbReference type="HOGENOM" id="CLU_054422_0_0_1"/>
<dbReference type="OrthoDB" id="3547571at2759"/>
<protein>
    <recommendedName>
        <fullName evidence="6">Mid2 domain-containing protein</fullName>
    </recommendedName>
</protein>
<evidence type="ECO:0008006" key="6">
    <source>
        <dbReference type="Google" id="ProtNLM"/>
    </source>
</evidence>
<gene>
    <name evidence="4" type="ORF">M419DRAFT_102379</name>
</gene>
<feature type="compositionally biased region" description="Basic and acidic residues" evidence="1">
    <location>
        <begin position="300"/>
        <end position="319"/>
    </location>
</feature>
<evidence type="ECO:0000256" key="2">
    <source>
        <dbReference type="SAM" id="Phobius"/>
    </source>
</evidence>
<feature type="transmembrane region" description="Helical" evidence="2">
    <location>
        <begin position="236"/>
        <end position="259"/>
    </location>
</feature>
<evidence type="ECO:0000313" key="5">
    <source>
        <dbReference type="Proteomes" id="UP000024376"/>
    </source>
</evidence>
<feature type="chain" id="PRO_5001533557" description="Mid2 domain-containing protein" evidence="3">
    <location>
        <begin position="21"/>
        <end position="319"/>
    </location>
</feature>
<dbReference type="EMBL" id="KI911157">
    <property type="protein sequence ID" value="ETR99278.1"/>
    <property type="molecule type" value="Genomic_DNA"/>
</dbReference>
<dbReference type="KEGG" id="trr:M419DRAFT_102379"/>
<keyword evidence="2" id="KW-1133">Transmembrane helix</keyword>
<dbReference type="AlphaFoldDB" id="A0A024S1R2"/>
<keyword evidence="2" id="KW-0472">Membrane</keyword>
<sequence length="319" mass="33696">MYTRILAVFLFLLQVDISRARHLSVPLPTLAAQLSLRNGTEFDKRADIQTEMSTCGYQNGDPNKFRTANPGFDCRVDTMNGLWGFCPVTVIAATDCGLAGSCVDHGSCSRGCGKTANSKLTTFTCGPKQFCSTALLTFGVDQTYSYIGCGGSPKTDHYLITPIASSTPTTSTAKTTSTTDQSYSPTTATESPSSSSKSTDASSGTTPSANASPTKDSDGGSRSANNGGSSPNNTGAIVGGVIGGIALLCISGLVAILLLRRNRPHGRRTATKGAQRDTHQSWFDPSPKTKHRFTGGWGPRELDGSQHERYPDHPIELPS</sequence>
<accession>A0A024S1R2</accession>
<feature type="compositionally biased region" description="Low complexity" evidence="1">
    <location>
        <begin position="220"/>
        <end position="232"/>
    </location>
</feature>
<dbReference type="Proteomes" id="UP000024376">
    <property type="component" value="Unassembled WGS sequence"/>
</dbReference>